<dbReference type="GO" id="GO:0140098">
    <property type="term" value="F:catalytic activity, acting on RNA"/>
    <property type="evidence" value="ECO:0007669"/>
    <property type="project" value="UniProtKB-ARBA"/>
</dbReference>
<dbReference type="GO" id="GO:0003723">
    <property type="term" value="F:RNA binding"/>
    <property type="evidence" value="ECO:0007669"/>
    <property type="project" value="InterPro"/>
</dbReference>
<dbReference type="SUPFAM" id="SSF55120">
    <property type="entry name" value="Pseudouridine synthase"/>
    <property type="match status" value="1"/>
</dbReference>
<dbReference type="Proteomes" id="UP000824264">
    <property type="component" value="Unassembled WGS sequence"/>
</dbReference>
<name>A0A9D1R1G5_9BACT</name>
<dbReference type="GO" id="GO:0009982">
    <property type="term" value="F:pseudouridine synthase activity"/>
    <property type="evidence" value="ECO:0007669"/>
    <property type="project" value="InterPro"/>
</dbReference>
<dbReference type="InterPro" id="IPR020103">
    <property type="entry name" value="PsdUridine_synth_cat_dom_sf"/>
</dbReference>
<evidence type="ECO:0000313" key="4">
    <source>
        <dbReference type="EMBL" id="HIW78352.1"/>
    </source>
</evidence>
<feature type="compositionally biased region" description="Polar residues" evidence="2">
    <location>
        <begin position="23"/>
        <end position="40"/>
    </location>
</feature>
<feature type="region of interest" description="Disordered" evidence="2">
    <location>
        <begin position="1"/>
        <end position="85"/>
    </location>
</feature>
<gene>
    <name evidence="4" type="ORF">H9874_04310</name>
</gene>
<dbReference type="PANTHER" id="PTHR21600">
    <property type="entry name" value="MITOCHONDRIAL RNA PSEUDOURIDINE SYNTHASE"/>
    <property type="match status" value="1"/>
</dbReference>
<dbReference type="GO" id="GO:0000455">
    <property type="term" value="P:enzyme-directed rRNA pseudouridine synthesis"/>
    <property type="evidence" value="ECO:0007669"/>
    <property type="project" value="TreeGrafter"/>
</dbReference>
<protein>
    <submittedName>
        <fullName evidence="4">RNA pseudouridine synthase</fullName>
    </submittedName>
</protein>
<accession>A0A9D1R1G5</accession>
<comment type="similarity">
    <text evidence="1">Belongs to the pseudouridine synthase RluA family.</text>
</comment>
<evidence type="ECO:0000313" key="5">
    <source>
        <dbReference type="Proteomes" id="UP000824264"/>
    </source>
</evidence>
<reference evidence="4" key="1">
    <citation type="journal article" date="2021" name="PeerJ">
        <title>Extensive microbial diversity within the chicken gut microbiome revealed by metagenomics and culture.</title>
        <authorList>
            <person name="Gilroy R."/>
            <person name="Ravi A."/>
            <person name="Getino M."/>
            <person name="Pursley I."/>
            <person name="Horton D.L."/>
            <person name="Alikhan N.F."/>
            <person name="Baker D."/>
            <person name="Gharbi K."/>
            <person name="Hall N."/>
            <person name="Watson M."/>
            <person name="Adriaenssens E.M."/>
            <person name="Foster-Nyarko E."/>
            <person name="Jarju S."/>
            <person name="Secka A."/>
            <person name="Antonio M."/>
            <person name="Oren A."/>
            <person name="Chaudhuri R.R."/>
            <person name="La Ragione R."/>
            <person name="Hildebrand F."/>
            <person name="Pallen M.J."/>
        </authorList>
    </citation>
    <scope>NUCLEOTIDE SEQUENCE</scope>
    <source>
        <strain evidence="4">ChiSxjej5B17-1746</strain>
    </source>
</reference>
<organism evidence="4 5">
    <name type="scientific">Candidatus Bilophila faecipullorum</name>
    <dbReference type="NCBI Taxonomy" id="2838482"/>
    <lineage>
        <taxon>Bacteria</taxon>
        <taxon>Pseudomonadati</taxon>
        <taxon>Thermodesulfobacteriota</taxon>
        <taxon>Desulfovibrionia</taxon>
        <taxon>Desulfovibrionales</taxon>
        <taxon>Desulfovibrionaceae</taxon>
        <taxon>Bilophila</taxon>
    </lineage>
</organism>
<dbReference type="EMBL" id="DXGI01000153">
    <property type="protein sequence ID" value="HIW78352.1"/>
    <property type="molecule type" value="Genomic_DNA"/>
</dbReference>
<dbReference type="PANTHER" id="PTHR21600:SF87">
    <property type="entry name" value="RNA PSEUDOURIDYLATE SYNTHASE DOMAIN-CONTAINING PROTEIN 1"/>
    <property type="match status" value="1"/>
</dbReference>
<evidence type="ECO:0000256" key="2">
    <source>
        <dbReference type="SAM" id="MobiDB-lite"/>
    </source>
</evidence>
<dbReference type="InterPro" id="IPR006224">
    <property type="entry name" value="PsdUridine_synth_RluA-like_CS"/>
</dbReference>
<evidence type="ECO:0000259" key="3">
    <source>
        <dbReference type="Pfam" id="PF00849"/>
    </source>
</evidence>
<sequence length="409" mass="44215">MKNVDGKERRFRPARLPLPCSVPSFTLQSKGSATTSTQGDVSWISFGSSWASPPSSPGLPTSSVPRPTADPVTTSSPESPAAEGLSWRVPEEAHGWRLDKALGLLLAVPSPEQRAQRPELFALAEKGLRARRRLCERSLVLVGGKPGIPGLKVRAGQDILILPEPEAETALSKAEDAELVQEENGLAALYKPAGMHSAALAGSPAPCLESLLAAFLPGAEEGYPRLLNRLDAPTSGLVLAACGEEGERRWRRAERIGQTDKRYLALIEGQPLYDFTVARRLDTDARTKSRVRHSDDPDPLRHTDVALLHPLTAAETGGLVEADGDALLMLVGCRIRKGARHQIRAHLAAAGHPLAGDDLYGASLRCRDFPFLLHHGRVSLPDFDAFRLPIWLSSLPLEAQERAEAFLRG</sequence>
<reference evidence="4" key="2">
    <citation type="submission" date="2021-04" db="EMBL/GenBank/DDBJ databases">
        <authorList>
            <person name="Gilroy R."/>
        </authorList>
    </citation>
    <scope>NUCLEOTIDE SEQUENCE</scope>
    <source>
        <strain evidence="4">ChiSxjej5B17-1746</strain>
    </source>
</reference>
<feature type="domain" description="Pseudouridine synthase RsuA/RluA-like" evidence="3">
    <location>
        <begin position="187"/>
        <end position="349"/>
    </location>
</feature>
<dbReference type="Pfam" id="PF00849">
    <property type="entry name" value="PseudoU_synth_2"/>
    <property type="match status" value="1"/>
</dbReference>
<proteinExistence type="inferred from homology"/>
<dbReference type="CDD" id="cd02869">
    <property type="entry name" value="PseudoU_synth_RluA_like"/>
    <property type="match status" value="1"/>
</dbReference>
<dbReference type="PROSITE" id="PS01129">
    <property type="entry name" value="PSI_RLU"/>
    <property type="match status" value="1"/>
</dbReference>
<comment type="caution">
    <text evidence="4">The sequence shown here is derived from an EMBL/GenBank/DDBJ whole genome shotgun (WGS) entry which is preliminary data.</text>
</comment>
<feature type="compositionally biased region" description="Low complexity" evidence="2">
    <location>
        <begin position="45"/>
        <end position="65"/>
    </location>
</feature>
<dbReference type="InterPro" id="IPR006145">
    <property type="entry name" value="PsdUridine_synth_RsuA/RluA"/>
</dbReference>
<dbReference type="AlphaFoldDB" id="A0A9D1R1G5"/>
<dbReference type="InterPro" id="IPR050188">
    <property type="entry name" value="RluA_PseudoU_synthase"/>
</dbReference>
<evidence type="ECO:0000256" key="1">
    <source>
        <dbReference type="ARBA" id="ARBA00010876"/>
    </source>
</evidence>
<dbReference type="Gene3D" id="3.30.2350.10">
    <property type="entry name" value="Pseudouridine synthase"/>
    <property type="match status" value="1"/>
</dbReference>